<accession>A0A2G7T8M1</accession>
<dbReference type="AlphaFoldDB" id="A0A2G7T8M1"/>
<name>A0A2G7T8M1_9FLAO</name>
<reference evidence="2" key="1">
    <citation type="submission" date="2017-10" db="EMBL/GenBank/DDBJ databases">
        <title>Chryseobacterium sp. B5 is a hydrocarbonoclastic and plant growth promoting bacterium.</title>
        <authorList>
            <person name="Thijs S."/>
            <person name="Gkorezis P."/>
            <person name="Van Hamme J."/>
        </authorList>
    </citation>
    <scope>NUCLEOTIDE SEQUENCE</scope>
    <source>
        <strain evidence="2">B5</strain>
    </source>
</reference>
<organism evidence="2">
    <name type="scientific">Chryseobacterium sp. B5</name>
    <dbReference type="NCBI Taxonomy" id="2050562"/>
    <lineage>
        <taxon>Bacteria</taxon>
        <taxon>Pseudomonadati</taxon>
        <taxon>Bacteroidota</taxon>
        <taxon>Flavobacteriia</taxon>
        <taxon>Flavobacteriales</taxon>
        <taxon>Weeksellaceae</taxon>
        <taxon>Chryseobacterium group</taxon>
        <taxon>Chryseobacterium</taxon>
    </lineage>
</organism>
<evidence type="ECO:0000256" key="1">
    <source>
        <dbReference type="SAM" id="SignalP"/>
    </source>
</evidence>
<feature type="signal peptide" evidence="1">
    <location>
        <begin position="1"/>
        <end position="24"/>
    </location>
</feature>
<proteinExistence type="predicted"/>
<evidence type="ECO:0000313" key="2">
    <source>
        <dbReference type="EMBL" id="PII36258.1"/>
    </source>
</evidence>
<dbReference type="EMBL" id="PEKC01000022">
    <property type="protein sequence ID" value="PII36258.1"/>
    <property type="molecule type" value="Genomic_DNA"/>
</dbReference>
<keyword evidence="1" id="KW-0732">Signal</keyword>
<sequence>MKTFALTVASLAAAASLVSTSANAAALIFLNDTIAARIPARDLPDAKAAVAKVLNEAADGSVTEWTSRPNRTNQRVTMALQPQQTVQTGSAGSCRLLSADVRLKKTSENWRFWFCKQSDGSWKASGSQP</sequence>
<gene>
    <name evidence="2" type="ORF">CTI11_08380</name>
</gene>
<protein>
    <recommendedName>
        <fullName evidence="3">Surface antigen domain-containing protein</fullName>
    </recommendedName>
</protein>
<evidence type="ECO:0008006" key="3">
    <source>
        <dbReference type="Google" id="ProtNLM"/>
    </source>
</evidence>
<comment type="caution">
    <text evidence="2">The sequence shown here is derived from an EMBL/GenBank/DDBJ whole genome shotgun (WGS) entry which is preliminary data.</text>
</comment>
<feature type="chain" id="PRO_5013889761" description="Surface antigen domain-containing protein" evidence="1">
    <location>
        <begin position="25"/>
        <end position="129"/>
    </location>
</feature>